<evidence type="ECO:0000313" key="2">
    <source>
        <dbReference type="Proteomes" id="UP000269412"/>
    </source>
</evidence>
<dbReference type="EMBL" id="RBIQ01000014">
    <property type="protein sequence ID" value="RKR06495.1"/>
    <property type="molecule type" value="Genomic_DNA"/>
</dbReference>
<accession>A0A495DRV2</accession>
<comment type="caution">
    <text evidence="1">The sequence shown here is derived from an EMBL/GenBank/DDBJ whole genome shotgun (WGS) entry which is preliminary data.</text>
</comment>
<organism evidence="1 2">
    <name type="scientific">Maribacter vaceletii</name>
    <dbReference type="NCBI Taxonomy" id="1206816"/>
    <lineage>
        <taxon>Bacteria</taxon>
        <taxon>Pseudomonadati</taxon>
        <taxon>Bacteroidota</taxon>
        <taxon>Flavobacteriia</taxon>
        <taxon>Flavobacteriales</taxon>
        <taxon>Flavobacteriaceae</taxon>
        <taxon>Maribacter</taxon>
    </lineage>
</organism>
<name>A0A495DRV2_9FLAO</name>
<dbReference type="OrthoDB" id="658990at2"/>
<sequence>MKKIFFILFISITTYGYTQEFNTGTNVINAGIGFGGSFGNYTTSSQSPSFSATYERGVWDLPGPGVVSLGAYLGTKSYKYNYTFGNEKWNYTIIGVRGAYHYTGLEIKNLDIYAGAMLSYNILSYSGNTGNYGSKPSGTAFAGGRWYFTKTFAGFVEAGYGVAYINLGASIRF</sequence>
<protein>
    <recommendedName>
        <fullName evidence="3">Outer membrane protein with beta-barrel domain</fullName>
    </recommendedName>
</protein>
<evidence type="ECO:0000313" key="1">
    <source>
        <dbReference type="EMBL" id="RKR06495.1"/>
    </source>
</evidence>
<evidence type="ECO:0008006" key="3">
    <source>
        <dbReference type="Google" id="ProtNLM"/>
    </source>
</evidence>
<dbReference type="RefSeq" id="WP_121069331.1">
    <property type="nucleotide sequence ID" value="NZ_RBIQ01000014.1"/>
</dbReference>
<gene>
    <name evidence="1" type="ORF">CLV91_3350</name>
</gene>
<reference evidence="1 2" key="1">
    <citation type="submission" date="2018-10" db="EMBL/GenBank/DDBJ databases">
        <title>Genomic Encyclopedia of Archaeal and Bacterial Type Strains, Phase II (KMG-II): from individual species to whole genera.</title>
        <authorList>
            <person name="Goeker M."/>
        </authorList>
    </citation>
    <scope>NUCLEOTIDE SEQUENCE [LARGE SCALE GENOMIC DNA]</scope>
    <source>
        <strain evidence="1 2">DSM 25230</strain>
    </source>
</reference>
<proteinExistence type="predicted"/>
<dbReference type="AlphaFoldDB" id="A0A495DRV2"/>
<dbReference type="Proteomes" id="UP000269412">
    <property type="component" value="Unassembled WGS sequence"/>
</dbReference>
<keyword evidence="2" id="KW-1185">Reference proteome</keyword>